<sequence>MSLRRGARTEIQQPPRSTVARVIPMRASTGSRGHRGLKGRRELPESVLRETDGERYLTHTPHQTAATFGARGVEGLENLSVAGGTEVRQSGSCDATRSTTTR</sequence>
<proteinExistence type="predicted"/>
<feature type="region of interest" description="Disordered" evidence="1">
    <location>
        <begin position="1"/>
        <end position="46"/>
    </location>
</feature>
<evidence type="ECO:0000313" key="2">
    <source>
        <dbReference type="EMBL" id="GFN77674.1"/>
    </source>
</evidence>
<keyword evidence="3" id="KW-1185">Reference proteome</keyword>
<dbReference type="AlphaFoldDB" id="A0AAV3Y3R1"/>
<feature type="compositionally biased region" description="Polar residues" evidence="1">
    <location>
        <begin position="87"/>
        <end position="102"/>
    </location>
</feature>
<gene>
    <name evidence="2" type="ORF">PoB_000418000</name>
</gene>
<evidence type="ECO:0000313" key="3">
    <source>
        <dbReference type="Proteomes" id="UP000735302"/>
    </source>
</evidence>
<evidence type="ECO:0000256" key="1">
    <source>
        <dbReference type="SAM" id="MobiDB-lite"/>
    </source>
</evidence>
<protein>
    <submittedName>
        <fullName evidence="2">Uncharacterized protein</fullName>
    </submittedName>
</protein>
<organism evidence="2 3">
    <name type="scientific">Plakobranchus ocellatus</name>
    <dbReference type="NCBI Taxonomy" id="259542"/>
    <lineage>
        <taxon>Eukaryota</taxon>
        <taxon>Metazoa</taxon>
        <taxon>Spiralia</taxon>
        <taxon>Lophotrochozoa</taxon>
        <taxon>Mollusca</taxon>
        <taxon>Gastropoda</taxon>
        <taxon>Heterobranchia</taxon>
        <taxon>Euthyneura</taxon>
        <taxon>Panpulmonata</taxon>
        <taxon>Sacoglossa</taxon>
        <taxon>Placobranchoidea</taxon>
        <taxon>Plakobranchidae</taxon>
        <taxon>Plakobranchus</taxon>
    </lineage>
</organism>
<name>A0AAV3Y3R1_9GAST</name>
<reference evidence="2 3" key="1">
    <citation type="journal article" date="2021" name="Elife">
        <title>Chloroplast acquisition without the gene transfer in kleptoplastic sea slugs, Plakobranchus ocellatus.</title>
        <authorList>
            <person name="Maeda T."/>
            <person name="Takahashi S."/>
            <person name="Yoshida T."/>
            <person name="Shimamura S."/>
            <person name="Takaki Y."/>
            <person name="Nagai Y."/>
            <person name="Toyoda A."/>
            <person name="Suzuki Y."/>
            <person name="Arimoto A."/>
            <person name="Ishii H."/>
            <person name="Satoh N."/>
            <person name="Nishiyama T."/>
            <person name="Hasebe M."/>
            <person name="Maruyama T."/>
            <person name="Minagawa J."/>
            <person name="Obokata J."/>
            <person name="Shigenobu S."/>
        </authorList>
    </citation>
    <scope>NUCLEOTIDE SEQUENCE [LARGE SCALE GENOMIC DNA]</scope>
</reference>
<dbReference type="EMBL" id="BLXT01000501">
    <property type="protein sequence ID" value="GFN77674.1"/>
    <property type="molecule type" value="Genomic_DNA"/>
</dbReference>
<accession>A0AAV3Y3R1</accession>
<feature type="region of interest" description="Disordered" evidence="1">
    <location>
        <begin position="80"/>
        <end position="102"/>
    </location>
</feature>
<dbReference type="Proteomes" id="UP000735302">
    <property type="component" value="Unassembled WGS sequence"/>
</dbReference>
<comment type="caution">
    <text evidence="2">The sequence shown here is derived from an EMBL/GenBank/DDBJ whole genome shotgun (WGS) entry which is preliminary data.</text>
</comment>